<organism evidence="3 4">
    <name type="scientific">Prorocentrum cordatum</name>
    <dbReference type="NCBI Taxonomy" id="2364126"/>
    <lineage>
        <taxon>Eukaryota</taxon>
        <taxon>Sar</taxon>
        <taxon>Alveolata</taxon>
        <taxon>Dinophyceae</taxon>
        <taxon>Prorocentrales</taxon>
        <taxon>Prorocentraceae</taxon>
        <taxon>Prorocentrum</taxon>
    </lineage>
</organism>
<dbReference type="Pfam" id="PF13475">
    <property type="entry name" value="DUF4116"/>
    <property type="match status" value="2"/>
</dbReference>
<feature type="region of interest" description="Disordered" evidence="1">
    <location>
        <begin position="62"/>
        <end position="139"/>
    </location>
</feature>
<sequence length="1144" mass="126592">MSLSVPVAPLPSPSRRVGGAKGSRVAQLSSSLRNGHRSPKRAQQKLLRLALLAPAWSFEPEDYEAHGRQRPSAEGSDRCSTTSDDDERGTALPKTCSSLSSFAEESDSESARTPAGGREDEEGDAKAPKSDKASFAASAAESIEEEAGPFLECLAPWRRADRDTVLAAVSGRGADLRFASEELRADREVVAVAVGQDSWALEFALGAARWDREIATVAVRGHGGALEFAGEHFQGDRSVVMEAVCQVGWALKWASQELRGDKEVCLAAIGQDYHAMEWVDASLRQDPEVVAAALWCFGARCREFSSEPLWSEEWLANDFTVGKARELAWRWVSTVESRYFKRALDAIFPAVEQQEDWQTEQSIEGRLGLLHLACFPSSAEPGAAAAWFAGIQEALWVDQSIWNDIEVMGLLGRFEASLGLPDNHVLLLEEGVKHGSKFPDFGIPVPLHLKRKGRWEKVDCDAAYPEDGEALVVPPNNPQGPAPVILYLLGAGKFNSRESFLGGEMAVLWENERLREDYYVVVPKPDTRTGLIYYLGQGFKREWSEDAVWCLFTEILRRLGPEKVDPSRLYVAGSSQGAVGAWGLAVKYGSMIAACQPMGGRCEWPSNSWPKHSSSPTEEAMQNLKLCPIRCSHCSTDSYAPPPKHDMESLTYYAAEERSYDVSPFGWDMVTKMDTAVTKWVWKDTKNPFELFWVKGPMADNCPMWPGLDNHLVWFRIISNPMWGFTTFFSEHTVPEDRQWRFDSEPMKVDTSAHRAMLEQMGYWDKPEPTPPEMKTETVYLGQVRRLDECGALNEDVRDCLTSSLAKCAQDHEMLVLLQIDVPSRSAPLSIELALVKIHADVSRAVTAFQRHLGATVQGVAQGQELGVSLQVSIPVPPAAVQFHVVANRPWDKAALCKLRPGLPVLALKIRAAELIYMDAKKANTFEVGLRPNPKPGEKAQPITPLPIDTPLTEDLLEFDACLEDKKASAPPPTLQATDASMMSLMVLLAHHEDHELEGYRPTIHTLKRGTKVLELKRAIADITGRSVDEFGICPATAFPENDRETEGVIKYPLKDDAALTEENWLLQVCDLGLSITLDLGGVAKEMNIDRGTPVRKLKWILANGNEKKARNYRLALAPQDGEKPEPLPDDLVLAEAHARLVLC</sequence>
<feature type="region of interest" description="Disordered" evidence="1">
    <location>
        <begin position="1"/>
        <end position="43"/>
    </location>
</feature>
<evidence type="ECO:0000313" key="3">
    <source>
        <dbReference type="EMBL" id="CAK0900910.1"/>
    </source>
</evidence>
<feature type="domain" description="DUF4116" evidence="2">
    <location>
        <begin position="161"/>
        <end position="204"/>
    </location>
</feature>
<dbReference type="InterPro" id="IPR025197">
    <property type="entry name" value="DUF4116"/>
</dbReference>
<proteinExistence type="predicted"/>
<evidence type="ECO:0000256" key="1">
    <source>
        <dbReference type="SAM" id="MobiDB-lite"/>
    </source>
</evidence>
<feature type="compositionally biased region" description="Basic residues" evidence="1">
    <location>
        <begin position="34"/>
        <end position="43"/>
    </location>
</feature>
<evidence type="ECO:0000313" key="4">
    <source>
        <dbReference type="Proteomes" id="UP001189429"/>
    </source>
</evidence>
<dbReference type="InterPro" id="IPR029058">
    <property type="entry name" value="AB_hydrolase_fold"/>
</dbReference>
<reference evidence="3" key="1">
    <citation type="submission" date="2023-10" db="EMBL/GenBank/DDBJ databases">
        <authorList>
            <person name="Chen Y."/>
            <person name="Shah S."/>
            <person name="Dougan E. K."/>
            <person name="Thang M."/>
            <person name="Chan C."/>
        </authorList>
    </citation>
    <scope>NUCLEOTIDE SEQUENCE [LARGE SCALE GENOMIC DNA]</scope>
</reference>
<accession>A0ABN9XRT2</accession>
<protein>
    <recommendedName>
        <fullName evidence="2">DUF4116 domain-containing protein</fullName>
    </recommendedName>
</protein>
<evidence type="ECO:0000259" key="2">
    <source>
        <dbReference type="Pfam" id="PF13475"/>
    </source>
</evidence>
<keyword evidence="4" id="KW-1185">Reference proteome</keyword>
<dbReference type="Proteomes" id="UP001189429">
    <property type="component" value="Unassembled WGS sequence"/>
</dbReference>
<dbReference type="Gene3D" id="3.40.50.1820">
    <property type="entry name" value="alpha/beta hydrolase"/>
    <property type="match status" value="1"/>
</dbReference>
<name>A0ABN9XRT2_9DINO</name>
<gene>
    <name evidence="3" type="ORF">PCOR1329_LOCUS78053</name>
</gene>
<feature type="domain" description="DUF4116" evidence="2">
    <location>
        <begin position="211"/>
        <end position="259"/>
    </location>
</feature>
<dbReference type="EMBL" id="CAUYUJ010020849">
    <property type="protein sequence ID" value="CAK0900910.1"/>
    <property type="molecule type" value="Genomic_DNA"/>
</dbReference>
<dbReference type="SUPFAM" id="SSF53474">
    <property type="entry name" value="alpha/beta-Hydrolases"/>
    <property type="match status" value="1"/>
</dbReference>
<comment type="caution">
    <text evidence="3">The sequence shown here is derived from an EMBL/GenBank/DDBJ whole genome shotgun (WGS) entry which is preliminary data.</text>
</comment>
<feature type="region of interest" description="Disordered" evidence="1">
    <location>
        <begin position="928"/>
        <end position="947"/>
    </location>
</feature>